<gene>
    <name evidence="1" type="ORF">HA338_06310</name>
</gene>
<proteinExistence type="predicted"/>
<dbReference type="Proteomes" id="UP000600774">
    <property type="component" value="Unassembled WGS sequence"/>
</dbReference>
<dbReference type="GO" id="GO:0016787">
    <property type="term" value="F:hydrolase activity"/>
    <property type="evidence" value="ECO:0007669"/>
    <property type="project" value="UniProtKB-KW"/>
</dbReference>
<protein>
    <submittedName>
        <fullName evidence="1">MBL fold metallo-hydrolase</fullName>
    </submittedName>
</protein>
<sequence>MKLTVLVDNNTLIDRYFFAEPGLSFLLE</sequence>
<evidence type="ECO:0000313" key="1">
    <source>
        <dbReference type="EMBL" id="HIH93653.1"/>
    </source>
</evidence>
<evidence type="ECO:0000313" key="2">
    <source>
        <dbReference type="Proteomes" id="UP000600774"/>
    </source>
</evidence>
<comment type="caution">
    <text evidence="1">The sequence shown here is derived from an EMBL/GenBank/DDBJ whole genome shotgun (WGS) entry which is preliminary data.</text>
</comment>
<organism evidence="1 2">
    <name type="scientific">Methanosarcina acetivorans</name>
    <dbReference type="NCBI Taxonomy" id="2214"/>
    <lineage>
        <taxon>Archaea</taxon>
        <taxon>Methanobacteriati</taxon>
        <taxon>Methanobacteriota</taxon>
        <taxon>Stenosarchaea group</taxon>
        <taxon>Methanomicrobia</taxon>
        <taxon>Methanosarcinales</taxon>
        <taxon>Methanosarcinaceae</taxon>
        <taxon>Methanosarcina</taxon>
    </lineage>
</organism>
<feature type="non-terminal residue" evidence="1">
    <location>
        <position position="28"/>
    </location>
</feature>
<dbReference type="EMBL" id="DUJU01000075">
    <property type="protein sequence ID" value="HIH93653.1"/>
    <property type="molecule type" value="Genomic_DNA"/>
</dbReference>
<accession>A0A832S916</accession>
<name>A0A832S916_9EURY</name>
<reference evidence="1" key="1">
    <citation type="journal article" date="2020" name="bioRxiv">
        <title>A rank-normalized archaeal taxonomy based on genome phylogeny resolves widespread incomplete and uneven classifications.</title>
        <authorList>
            <person name="Rinke C."/>
            <person name="Chuvochina M."/>
            <person name="Mussig A.J."/>
            <person name="Chaumeil P.-A."/>
            <person name="Waite D.W."/>
            <person name="Whitman W.B."/>
            <person name="Parks D.H."/>
            <person name="Hugenholtz P."/>
        </authorList>
    </citation>
    <scope>NUCLEOTIDE SEQUENCE</scope>
    <source>
        <strain evidence="1">UBA8876</strain>
    </source>
</reference>
<dbReference type="AlphaFoldDB" id="A0A832S916"/>
<keyword evidence="1" id="KW-0378">Hydrolase</keyword>